<dbReference type="SUPFAM" id="SSF52540">
    <property type="entry name" value="P-loop containing nucleoside triphosphate hydrolases"/>
    <property type="match status" value="1"/>
</dbReference>
<organism evidence="11 12">
    <name type="scientific">Pedobacter psychrophilus</name>
    <dbReference type="NCBI Taxonomy" id="1826909"/>
    <lineage>
        <taxon>Bacteria</taxon>
        <taxon>Pseudomonadati</taxon>
        <taxon>Bacteroidota</taxon>
        <taxon>Sphingobacteriia</taxon>
        <taxon>Sphingobacteriales</taxon>
        <taxon>Sphingobacteriaceae</taxon>
        <taxon>Pedobacter</taxon>
    </lineage>
</organism>
<dbReference type="SMART" id="SM00487">
    <property type="entry name" value="DEXDc"/>
    <property type="match status" value="1"/>
</dbReference>
<comment type="similarity">
    <text evidence="5 7">Belongs to the DEAD box helicase family.</text>
</comment>
<name>A0A179DAM4_9SPHI</name>
<dbReference type="CDD" id="cd18787">
    <property type="entry name" value="SF2_C_DEAD"/>
    <property type="match status" value="1"/>
</dbReference>
<evidence type="ECO:0000256" key="2">
    <source>
        <dbReference type="ARBA" id="ARBA00022801"/>
    </source>
</evidence>
<keyword evidence="4 7" id="KW-0067">ATP-binding</keyword>
<dbReference type="PANTHER" id="PTHR47959:SF13">
    <property type="entry name" value="ATP-DEPENDENT RNA HELICASE RHLE"/>
    <property type="match status" value="1"/>
</dbReference>
<dbReference type="InterPro" id="IPR044742">
    <property type="entry name" value="DEAD/DEAH_RhlB"/>
</dbReference>
<gene>
    <name evidence="11" type="ORF">A5893_14975</name>
</gene>
<keyword evidence="12" id="KW-1185">Reference proteome</keyword>
<dbReference type="InterPro" id="IPR014014">
    <property type="entry name" value="RNA_helicase_DEAD_Q_motif"/>
</dbReference>
<evidence type="ECO:0000259" key="10">
    <source>
        <dbReference type="PROSITE" id="PS51195"/>
    </source>
</evidence>
<evidence type="ECO:0000256" key="4">
    <source>
        <dbReference type="ARBA" id="ARBA00022840"/>
    </source>
</evidence>
<sequence>MNTFQELGVSEQFIPALTENNIVTPTEIQKKAIPFLIKEGTDFIGQAQTGTGKTASYGLPLLHRVNPELKQIQALVICPTRELAQQIAKQLFKFTKYADFKIFTEAVYGGERIDIQIGRLKRPTHIVVSTPGRLIDLLERNIINLEKVGTVVLDEADEMLSMGFKPDIDKILGYTNKKANTWLFSATIPDSLKEIIDEFMAANAFRIEVEKKDIINQSITHQYLISDIKDKVNVLSQFLKLKENERGIIFCRTKASAQTLEKQLIAKNISAKAIHGDLGQRDREKVMRLFKSNRLQILIATDISARGIDVDSLSYVLHYQLPDQMEYYTHRSGRTARAGKKGYSIAFVAPSELSKISDLERELHVNFEKIDGLKG</sequence>
<dbReference type="GO" id="GO:0005829">
    <property type="term" value="C:cytosol"/>
    <property type="evidence" value="ECO:0007669"/>
    <property type="project" value="TreeGrafter"/>
</dbReference>
<evidence type="ECO:0000259" key="8">
    <source>
        <dbReference type="PROSITE" id="PS51192"/>
    </source>
</evidence>
<evidence type="ECO:0000256" key="7">
    <source>
        <dbReference type="RuleBase" id="RU000492"/>
    </source>
</evidence>
<evidence type="ECO:0000256" key="3">
    <source>
        <dbReference type="ARBA" id="ARBA00022806"/>
    </source>
</evidence>
<dbReference type="Pfam" id="PF00271">
    <property type="entry name" value="Helicase_C"/>
    <property type="match status" value="1"/>
</dbReference>
<dbReference type="OrthoDB" id="9785240at2"/>
<feature type="short sequence motif" description="Q motif" evidence="6">
    <location>
        <begin position="2"/>
        <end position="30"/>
    </location>
</feature>
<keyword evidence="3 7" id="KW-0347">Helicase</keyword>
<keyword evidence="1 7" id="KW-0547">Nucleotide-binding</keyword>
<comment type="caution">
    <text evidence="11">The sequence shown here is derived from an EMBL/GenBank/DDBJ whole genome shotgun (WGS) entry which is preliminary data.</text>
</comment>
<dbReference type="RefSeq" id="WP_068823498.1">
    <property type="nucleotide sequence ID" value="NZ_LWHJ01000031.1"/>
</dbReference>
<dbReference type="PROSITE" id="PS51195">
    <property type="entry name" value="Q_MOTIF"/>
    <property type="match status" value="1"/>
</dbReference>
<dbReference type="Gene3D" id="3.40.50.300">
    <property type="entry name" value="P-loop containing nucleotide triphosphate hydrolases"/>
    <property type="match status" value="2"/>
</dbReference>
<dbReference type="InterPro" id="IPR027417">
    <property type="entry name" value="P-loop_NTPase"/>
</dbReference>
<dbReference type="PROSITE" id="PS51192">
    <property type="entry name" value="HELICASE_ATP_BIND_1"/>
    <property type="match status" value="1"/>
</dbReference>
<dbReference type="SMART" id="SM00490">
    <property type="entry name" value="HELICc"/>
    <property type="match status" value="1"/>
</dbReference>
<evidence type="ECO:0000256" key="6">
    <source>
        <dbReference type="PROSITE-ProRule" id="PRU00552"/>
    </source>
</evidence>
<feature type="domain" description="DEAD-box RNA helicase Q" evidence="10">
    <location>
        <begin position="2"/>
        <end position="30"/>
    </location>
</feature>
<dbReference type="GO" id="GO:0003676">
    <property type="term" value="F:nucleic acid binding"/>
    <property type="evidence" value="ECO:0007669"/>
    <property type="project" value="InterPro"/>
</dbReference>
<dbReference type="PROSITE" id="PS51194">
    <property type="entry name" value="HELICASE_CTER"/>
    <property type="match status" value="1"/>
</dbReference>
<dbReference type="GO" id="GO:0003724">
    <property type="term" value="F:RNA helicase activity"/>
    <property type="evidence" value="ECO:0007669"/>
    <property type="project" value="InterPro"/>
</dbReference>
<evidence type="ECO:0000256" key="5">
    <source>
        <dbReference type="ARBA" id="ARBA00038437"/>
    </source>
</evidence>
<dbReference type="Proteomes" id="UP000078459">
    <property type="component" value="Unassembled WGS sequence"/>
</dbReference>
<evidence type="ECO:0000313" key="11">
    <source>
        <dbReference type="EMBL" id="OAQ38105.1"/>
    </source>
</evidence>
<dbReference type="GO" id="GO:0005524">
    <property type="term" value="F:ATP binding"/>
    <property type="evidence" value="ECO:0007669"/>
    <property type="project" value="UniProtKB-KW"/>
</dbReference>
<feature type="domain" description="Helicase C-terminal" evidence="9">
    <location>
        <begin position="233"/>
        <end position="375"/>
    </location>
</feature>
<dbReference type="InterPro" id="IPR001650">
    <property type="entry name" value="Helicase_C-like"/>
</dbReference>
<evidence type="ECO:0000256" key="1">
    <source>
        <dbReference type="ARBA" id="ARBA00022741"/>
    </source>
</evidence>
<evidence type="ECO:0000259" key="9">
    <source>
        <dbReference type="PROSITE" id="PS51194"/>
    </source>
</evidence>
<protein>
    <submittedName>
        <fullName evidence="11">DEAD/DEAH box helicase</fullName>
    </submittedName>
</protein>
<accession>A0A179DAM4</accession>
<keyword evidence="2 7" id="KW-0378">Hydrolase</keyword>
<reference evidence="11 12" key="1">
    <citation type="submission" date="2016-04" db="EMBL/GenBank/DDBJ databases">
        <authorList>
            <person name="Evans L.H."/>
            <person name="Alamgir A."/>
            <person name="Owens N."/>
            <person name="Weber N.D."/>
            <person name="Virtaneva K."/>
            <person name="Barbian K."/>
            <person name="Babar A."/>
            <person name="Rosenke K."/>
        </authorList>
    </citation>
    <scope>NUCLEOTIDE SEQUENCE [LARGE SCALE GENOMIC DNA]</scope>
    <source>
        <strain evidence="11 12">CCM 8644</strain>
    </source>
</reference>
<dbReference type="STRING" id="1826909.A5893_14975"/>
<dbReference type="PANTHER" id="PTHR47959">
    <property type="entry name" value="ATP-DEPENDENT RNA HELICASE RHLE-RELATED"/>
    <property type="match status" value="1"/>
</dbReference>
<proteinExistence type="inferred from homology"/>
<dbReference type="InterPro" id="IPR050079">
    <property type="entry name" value="DEAD_box_RNA_helicase"/>
</dbReference>
<dbReference type="CDD" id="cd00268">
    <property type="entry name" value="DEADc"/>
    <property type="match status" value="1"/>
</dbReference>
<dbReference type="PROSITE" id="PS00039">
    <property type="entry name" value="DEAD_ATP_HELICASE"/>
    <property type="match status" value="1"/>
</dbReference>
<reference evidence="11 12" key="2">
    <citation type="submission" date="2016-06" db="EMBL/GenBank/DDBJ databases">
        <title>Pedobacter psychrophilus sp. nov., isolated from Antarctic fragmentary rock.</title>
        <authorList>
            <person name="Svec P."/>
        </authorList>
    </citation>
    <scope>NUCLEOTIDE SEQUENCE [LARGE SCALE GENOMIC DNA]</scope>
    <source>
        <strain evidence="11 12">CCM 8644</strain>
    </source>
</reference>
<feature type="domain" description="Helicase ATP-binding" evidence="8">
    <location>
        <begin position="34"/>
        <end position="206"/>
    </location>
</feature>
<evidence type="ECO:0000313" key="12">
    <source>
        <dbReference type="Proteomes" id="UP000078459"/>
    </source>
</evidence>
<dbReference type="InterPro" id="IPR014001">
    <property type="entry name" value="Helicase_ATP-bd"/>
</dbReference>
<dbReference type="EMBL" id="LWHJ01000031">
    <property type="protein sequence ID" value="OAQ38105.1"/>
    <property type="molecule type" value="Genomic_DNA"/>
</dbReference>
<dbReference type="InterPro" id="IPR011545">
    <property type="entry name" value="DEAD/DEAH_box_helicase_dom"/>
</dbReference>
<dbReference type="GO" id="GO:0016787">
    <property type="term" value="F:hydrolase activity"/>
    <property type="evidence" value="ECO:0007669"/>
    <property type="project" value="UniProtKB-KW"/>
</dbReference>
<dbReference type="InterPro" id="IPR000629">
    <property type="entry name" value="RNA-helicase_DEAD-box_CS"/>
</dbReference>
<dbReference type="Pfam" id="PF00270">
    <property type="entry name" value="DEAD"/>
    <property type="match status" value="1"/>
</dbReference>
<dbReference type="AlphaFoldDB" id="A0A179DAM4"/>